<keyword evidence="2" id="KW-0227">DNA damage</keyword>
<evidence type="ECO:0000256" key="1">
    <source>
        <dbReference type="ARBA" id="ARBA00023125"/>
    </source>
</evidence>
<evidence type="ECO:0000259" key="4">
    <source>
        <dbReference type="SMART" id="SM00559"/>
    </source>
</evidence>
<dbReference type="HAMAP" id="MF_01875">
    <property type="entry name" value="Prokaryotic_Ku"/>
    <property type="match status" value="1"/>
</dbReference>
<gene>
    <name evidence="2" type="primary">ku</name>
    <name evidence="5" type="ORF">SAMN05216337_104215</name>
</gene>
<evidence type="ECO:0000313" key="6">
    <source>
        <dbReference type="Proteomes" id="UP000199245"/>
    </source>
</evidence>
<dbReference type="PANTHER" id="PTHR41251:SF1">
    <property type="entry name" value="NON-HOMOLOGOUS END JOINING PROTEIN KU"/>
    <property type="match status" value="1"/>
</dbReference>
<name>A0A1G7HIF0_9BRAD</name>
<evidence type="ECO:0000313" key="5">
    <source>
        <dbReference type="EMBL" id="SDF00260.1"/>
    </source>
</evidence>
<keyword evidence="2" id="KW-0233">DNA recombination</keyword>
<dbReference type="CDD" id="cd00789">
    <property type="entry name" value="KU_like"/>
    <property type="match status" value="1"/>
</dbReference>
<dbReference type="PANTHER" id="PTHR41251">
    <property type="entry name" value="NON-HOMOLOGOUS END JOINING PROTEIN KU"/>
    <property type="match status" value="1"/>
</dbReference>
<sequence>MAPRANWKGFLRLSLVTCPVALYPATSESEKISFNQLNKQTGHRIKYLKVDADTGDEVPNEDIVKGYELDKGQYIEVSKEELEEIALESTRTIEIDEFVDKADIDPRYLIRPYYIRPDGKVGHDAFAVIRETIREMNKVAIGRVVLTNREHIIALEPMDKGLVGTLLRYPYEVRSEQEYFDEIEDVKVTKDMLDLAKHIVNQKAGRFDPDKFEDHYETALIDLINQKRAGKPITPKERPASTNVVDLMEALRRSVGKEAAPAKGGQARQEAAKGGGRPEGNADAHRGEEAQGGGGEKACSETAPEVGLTPVVGEPHGHEGSLGNDGSLRACRRARRQRADLRRAPATAPVVFAGCSVALGRAAARGNREGALAVAPRRLPARHLGRAPALGSREPRHG</sequence>
<proteinExistence type="inferred from homology"/>
<feature type="compositionally biased region" description="Basic and acidic residues" evidence="3">
    <location>
        <begin position="280"/>
        <end position="289"/>
    </location>
</feature>
<dbReference type="NCBIfam" id="TIGR02772">
    <property type="entry name" value="Ku_bact"/>
    <property type="match status" value="1"/>
</dbReference>
<organism evidence="5 6">
    <name type="scientific">Bradyrhizobium brasilense</name>
    <dbReference type="NCBI Taxonomy" id="1419277"/>
    <lineage>
        <taxon>Bacteria</taxon>
        <taxon>Pseudomonadati</taxon>
        <taxon>Pseudomonadota</taxon>
        <taxon>Alphaproteobacteria</taxon>
        <taxon>Hyphomicrobiales</taxon>
        <taxon>Nitrobacteraceae</taxon>
        <taxon>Bradyrhizobium</taxon>
    </lineage>
</organism>
<feature type="domain" description="Ku" evidence="4">
    <location>
        <begin position="55"/>
        <end position="188"/>
    </location>
</feature>
<dbReference type="InterPro" id="IPR016194">
    <property type="entry name" value="SPOC-like_C_dom_sf"/>
</dbReference>
<dbReference type="Pfam" id="PF02735">
    <property type="entry name" value="Ku"/>
    <property type="match status" value="1"/>
</dbReference>
<protein>
    <recommendedName>
        <fullName evidence="2">Non-homologous end joining protein Ku</fullName>
    </recommendedName>
</protein>
<reference evidence="5 6" key="1">
    <citation type="submission" date="2016-10" db="EMBL/GenBank/DDBJ databases">
        <authorList>
            <person name="de Groot N.N."/>
        </authorList>
    </citation>
    <scope>NUCLEOTIDE SEQUENCE [LARGE SCALE GENOMIC DNA]</scope>
    <source>
        <strain evidence="5 6">R5</strain>
    </source>
</reference>
<feature type="region of interest" description="Disordered" evidence="3">
    <location>
        <begin position="255"/>
        <end position="329"/>
    </location>
</feature>
<keyword evidence="2" id="KW-0234">DNA repair</keyword>
<evidence type="ECO:0000256" key="2">
    <source>
        <dbReference type="HAMAP-Rule" id="MF_01875"/>
    </source>
</evidence>
<dbReference type="InterPro" id="IPR009187">
    <property type="entry name" value="Prok_Ku"/>
</dbReference>
<comment type="function">
    <text evidence="2">With LigD forms a non-homologous end joining (NHEJ) DNA repair enzyme, which repairs dsDNA breaks with reduced fidelity. Binds linear dsDNA with 5'- and 3'- overhangs but not closed circular dsDNA nor ssDNA. Recruits and stimulates the ligase activity of LigD.</text>
</comment>
<dbReference type="GO" id="GO:0006303">
    <property type="term" value="P:double-strand break repair via nonhomologous end joining"/>
    <property type="evidence" value="ECO:0007669"/>
    <property type="project" value="UniProtKB-UniRule"/>
</dbReference>
<evidence type="ECO:0000256" key="3">
    <source>
        <dbReference type="SAM" id="MobiDB-lite"/>
    </source>
</evidence>
<dbReference type="Proteomes" id="UP000199245">
    <property type="component" value="Unassembled WGS sequence"/>
</dbReference>
<dbReference type="AlphaFoldDB" id="A0A1G7HIF0"/>
<keyword evidence="1 2" id="KW-0238">DNA-binding</keyword>
<dbReference type="SUPFAM" id="SSF100939">
    <property type="entry name" value="SPOC domain-like"/>
    <property type="match status" value="1"/>
</dbReference>
<dbReference type="InterPro" id="IPR006164">
    <property type="entry name" value="DNA_bd_Ku70/Ku80"/>
</dbReference>
<dbReference type="Gene3D" id="2.40.290.10">
    <property type="match status" value="1"/>
</dbReference>
<comment type="similarity">
    <text evidence="2">Belongs to the prokaryotic Ku family.</text>
</comment>
<dbReference type="EMBL" id="FMZW01000042">
    <property type="protein sequence ID" value="SDF00260.1"/>
    <property type="molecule type" value="Genomic_DNA"/>
</dbReference>
<comment type="subunit">
    <text evidence="2">Homodimer. Interacts with LigD.</text>
</comment>
<dbReference type="GO" id="GO:0006310">
    <property type="term" value="P:DNA recombination"/>
    <property type="evidence" value="ECO:0007669"/>
    <property type="project" value="UniProtKB-KW"/>
</dbReference>
<dbReference type="GO" id="GO:0003690">
    <property type="term" value="F:double-stranded DNA binding"/>
    <property type="evidence" value="ECO:0007669"/>
    <property type="project" value="UniProtKB-UniRule"/>
</dbReference>
<dbReference type="SMART" id="SM00559">
    <property type="entry name" value="Ku78"/>
    <property type="match status" value="1"/>
</dbReference>
<dbReference type="FunFam" id="2.40.290.10:FF:000004">
    <property type="entry name" value="Non-homologous end joining protein Ku"/>
    <property type="match status" value="1"/>
</dbReference>
<accession>A0A1G7HIF0</accession>